<evidence type="ECO:0000313" key="2">
    <source>
        <dbReference type="Proteomes" id="UP000008021"/>
    </source>
</evidence>
<reference evidence="1" key="1">
    <citation type="submission" date="2015-04" db="UniProtKB">
        <authorList>
            <consortium name="EnsemblPlants"/>
        </authorList>
    </citation>
    <scope>IDENTIFICATION</scope>
</reference>
<dbReference type="GO" id="GO:0006261">
    <property type="term" value="P:DNA-templated DNA replication"/>
    <property type="evidence" value="ECO:0007669"/>
    <property type="project" value="TreeGrafter"/>
</dbReference>
<accession>A0A0E0DPI1</accession>
<keyword evidence="2" id="KW-1185">Reference proteome</keyword>
<dbReference type="SUPFAM" id="SSF50978">
    <property type="entry name" value="WD40 repeat-like"/>
    <property type="match status" value="1"/>
</dbReference>
<dbReference type="Proteomes" id="UP000008021">
    <property type="component" value="Chromosome 5"/>
</dbReference>
<dbReference type="Gramene" id="OMERI05G09250.1">
    <property type="protein sequence ID" value="OMERI05G09250.1"/>
    <property type="gene ID" value="OMERI05G09250"/>
</dbReference>
<proteinExistence type="predicted"/>
<dbReference type="AlphaFoldDB" id="A0A0E0DPI1"/>
<dbReference type="PANTHER" id="PTHR18763">
    <property type="entry name" value="WD-REPEAT PROTEIN 18"/>
    <property type="match status" value="1"/>
</dbReference>
<dbReference type="HOGENOM" id="CLU_148308_0_0_1"/>
<reference evidence="1" key="2">
    <citation type="submission" date="2018-05" db="EMBL/GenBank/DDBJ databases">
        <title>OmerRS3 (Oryza meridionalis Reference Sequence Version 3).</title>
        <authorList>
            <person name="Zhang J."/>
            <person name="Kudrna D."/>
            <person name="Lee S."/>
            <person name="Talag J."/>
            <person name="Welchert J."/>
            <person name="Wing R.A."/>
        </authorList>
    </citation>
    <scope>NUCLEOTIDE SEQUENCE [LARGE SCALE GENOMIC DNA]</scope>
    <source>
        <strain evidence="1">cv. OR44</strain>
    </source>
</reference>
<dbReference type="eggNOG" id="KOG0646">
    <property type="taxonomic scope" value="Eukaryota"/>
</dbReference>
<dbReference type="GO" id="GO:0006364">
    <property type="term" value="P:rRNA processing"/>
    <property type="evidence" value="ECO:0007669"/>
    <property type="project" value="TreeGrafter"/>
</dbReference>
<dbReference type="PANTHER" id="PTHR18763:SF4">
    <property type="entry name" value="PROTEIN ROOT INITIATION DEFECTIVE 3-LIKE"/>
    <property type="match status" value="1"/>
</dbReference>
<dbReference type="GO" id="GO:0005656">
    <property type="term" value="C:nuclear pre-replicative complex"/>
    <property type="evidence" value="ECO:0007669"/>
    <property type="project" value="TreeGrafter"/>
</dbReference>
<sequence length="159" mass="17567">MGEKEAMLVVCANDAGLVYDINTCEKIMCIHDCVAPPCGLAFVDGFLLAASRTDKDQPIFGSAIYFWAPSKIKEVQKSYVAEAIGPITCSKDGVYLVGGASSGHTYIWEDATLIINWFAPFVNVSLVDLNKDVHVTDKWKKVYDHGNSKWSIIEKMVRT</sequence>
<name>A0A0E0DPI1_9ORYZ</name>
<evidence type="ECO:0000313" key="1">
    <source>
        <dbReference type="EnsemblPlants" id="OMERI05G09250.1"/>
    </source>
</evidence>
<dbReference type="InterPro" id="IPR036322">
    <property type="entry name" value="WD40_repeat_dom_sf"/>
</dbReference>
<dbReference type="STRING" id="40149.A0A0E0DPI1"/>
<protein>
    <submittedName>
        <fullName evidence="1">Uncharacterized protein</fullName>
    </submittedName>
</protein>
<organism evidence="1">
    <name type="scientific">Oryza meridionalis</name>
    <dbReference type="NCBI Taxonomy" id="40149"/>
    <lineage>
        <taxon>Eukaryota</taxon>
        <taxon>Viridiplantae</taxon>
        <taxon>Streptophyta</taxon>
        <taxon>Embryophyta</taxon>
        <taxon>Tracheophyta</taxon>
        <taxon>Spermatophyta</taxon>
        <taxon>Magnoliopsida</taxon>
        <taxon>Liliopsida</taxon>
        <taxon>Poales</taxon>
        <taxon>Poaceae</taxon>
        <taxon>BOP clade</taxon>
        <taxon>Oryzoideae</taxon>
        <taxon>Oryzeae</taxon>
        <taxon>Oryzinae</taxon>
        <taxon>Oryza</taxon>
    </lineage>
</organism>
<dbReference type="InterPro" id="IPR045227">
    <property type="entry name" value="WDR18/Ipi3/RID3"/>
</dbReference>
<dbReference type="GO" id="GO:0120330">
    <property type="term" value="C:rixosome complex"/>
    <property type="evidence" value="ECO:0007669"/>
    <property type="project" value="TreeGrafter"/>
</dbReference>
<dbReference type="EnsemblPlants" id="OMERI05G09250.1">
    <property type="protein sequence ID" value="OMERI05G09250.1"/>
    <property type="gene ID" value="OMERI05G09250"/>
</dbReference>